<dbReference type="RefSeq" id="WP_066787628.1">
    <property type="nucleotide sequence ID" value="NZ_CP014806.1"/>
</dbReference>
<accession>A0A143HCJ1</accession>
<dbReference type="PROSITE" id="PS50943">
    <property type="entry name" value="HTH_CROC1"/>
    <property type="match status" value="1"/>
</dbReference>
<dbReference type="SUPFAM" id="SSF47413">
    <property type="entry name" value="lambda repressor-like DNA-binding domains"/>
    <property type="match status" value="1"/>
</dbReference>
<evidence type="ECO:0000313" key="2">
    <source>
        <dbReference type="EMBL" id="AMW99185.1"/>
    </source>
</evidence>
<dbReference type="STRING" id="241244.ATY39_06740"/>
<dbReference type="InterPro" id="IPR010982">
    <property type="entry name" value="Lambda_DNA-bd_dom_sf"/>
</dbReference>
<dbReference type="OrthoDB" id="2736824at2"/>
<reference evidence="2 3" key="1">
    <citation type="journal article" date="2016" name="Genome Announc.">
        <title>Whole-Genome Sequence of Rummeliibacillus stabekisii Strain PP9 Isolated from Antarctic Soil.</title>
        <authorList>
            <person name="da Mota F.F."/>
            <person name="Vollu R.E."/>
            <person name="Jurelevicius D."/>
            <person name="Seldin L."/>
        </authorList>
    </citation>
    <scope>NUCLEOTIDE SEQUENCE [LARGE SCALE GENOMIC DNA]</scope>
    <source>
        <strain evidence="2 3">PP9</strain>
    </source>
</reference>
<dbReference type="CDD" id="cd00093">
    <property type="entry name" value="HTH_XRE"/>
    <property type="match status" value="1"/>
</dbReference>
<dbReference type="SMART" id="SM00530">
    <property type="entry name" value="HTH_XRE"/>
    <property type="match status" value="1"/>
</dbReference>
<dbReference type="EMBL" id="CP014806">
    <property type="protein sequence ID" value="AMW99185.1"/>
    <property type="molecule type" value="Genomic_DNA"/>
</dbReference>
<protein>
    <recommendedName>
        <fullName evidence="1">HTH cro/C1-type domain-containing protein</fullName>
    </recommendedName>
</protein>
<gene>
    <name evidence="2" type="ORF">ATY39_06740</name>
</gene>
<keyword evidence="3" id="KW-1185">Reference proteome</keyword>
<dbReference type="KEGG" id="rst:ATY39_06740"/>
<evidence type="ECO:0000313" key="3">
    <source>
        <dbReference type="Proteomes" id="UP000076021"/>
    </source>
</evidence>
<dbReference type="InterPro" id="IPR001387">
    <property type="entry name" value="Cro/C1-type_HTH"/>
</dbReference>
<name>A0A143HCJ1_9BACL</name>
<sequence>MEHRIEIKLKQLLKESNMTQQELSNRTGLTQRTISVLVNNKIERVPKTALCKIADVFELEDIRDLIDFQNE</sequence>
<reference evidence="3" key="2">
    <citation type="submission" date="2016-03" db="EMBL/GenBank/DDBJ databases">
        <authorList>
            <person name="Ploux O."/>
        </authorList>
    </citation>
    <scope>NUCLEOTIDE SEQUENCE [LARGE SCALE GENOMIC DNA]</scope>
    <source>
        <strain evidence="3">PP9</strain>
    </source>
</reference>
<evidence type="ECO:0000259" key="1">
    <source>
        <dbReference type="PROSITE" id="PS50943"/>
    </source>
</evidence>
<dbReference type="AlphaFoldDB" id="A0A143HCJ1"/>
<dbReference type="Gene3D" id="1.10.260.40">
    <property type="entry name" value="lambda repressor-like DNA-binding domains"/>
    <property type="match status" value="1"/>
</dbReference>
<organism evidence="2 3">
    <name type="scientific">Rummeliibacillus stabekisii</name>
    <dbReference type="NCBI Taxonomy" id="241244"/>
    <lineage>
        <taxon>Bacteria</taxon>
        <taxon>Bacillati</taxon>
        <taxon>Bacillota</taxon>
        <taxon>Bacilli</taxon>
        <taxon>Bacillales</taxon>
        <taxon>Caryophanaceae</taxon>
        <taxon>Rummeliibacillus</taxon>
    </lineage>
</organism>
<dbReference type="Proteomes" id="UP000076021">
    <property type="component" value="Chromosome"/>
</dbReference>
<dbReference type="Pfam" id="PF13443">
    <property type="entry name" value="HTH_26"/>
    <property type="match status" value="1"/>
</dbReference>
<proteinExistence type="predicted"/>
<feature type="domain" description="HTH cro/C1-type" evidence="1">
    <location>
        <begin position="9"/>
        <end position="65"/>
    </location>
</feature>
<dbReference type="GO" id="GO:0003677">
    <property type="term" value="F:DNA binding"/>
    <property type="evidence" value="ECO:0007669"/>
    <property type="project" value="InterPro"/>
</dbReference>